<organism evidence="1 2">
    <name type="scientific">Gongylonema pulchrum</name>
    <dbReference type="NCBI Taxonomy" id="637853"/>
    <lineage>
        <taxon>Eukaryota</taxon>
        <taxon>Metazoa</taxon>
        <taxon>Ecdysozoa</taxon>
        <taxon>Nematoda</taxon>
        <taxon>Chromadorea</taxon>
        <taxon>Rhabditida</taxon>
        <taxon>Spirurina</taxon>
        <taxon>Spiruromorpha</taxon>
        <taxon>Spiruroidea</taxon>
        <taxon>Gongylonematidae</taxon>
        <taxon>Gongylonema</taxon>
    </lineage>
</organism>
<dbReference type="EMBL" id="UYRT01017886">
    <property type="protein sequence ID" value="VDK57280.1"/>
    <property type="molecule type" value="Genomic_DNA"/>
</dbReference>
<reference evidence="1 2" key="1">
    <citation type="submission" date="2018-11" db="EMBL/GenBank/DDBJ databases">
        <authorList>
            <consortium name="Pathogen Informatics"/>
        </authorList>
    </citation>
    <scope>NUCLEOTIDE SEQUENCE [LARGE SCALE GENOMIC DNA]</scope>
</reference>
<gene>
    <name evidence="1" type="ORF">GPUH_LOCUS7118</name>
</gene>
<evidence type="ECO:0000313" key="2">
    <source>
        <dbReference type="Proteomes" id="UP000271098"/>
    </source>
</evidence>
<dbReference type="AlphaFoldDB" id="A0A3P6RR82"/>
<keyword evidence="2" id="KW-1185">Reference proteome</keyword>
<proteinExistence type="predicted"/>
<protein>
    <submittedName>
        <fullName evidence="1">Uncharacterized protein</fullName>
    </submittedName>
</protein>
<dbReference type="Proteomes" id="UP000271098">
    <property type="component" value="Unassembled WGS sequence"/>
</dbReference>
<accession>A0A3P6RR82</accession>
<sequence>MELPAQKVLYVNEKVEEQKLGANDVAASPEINGAAAAGDANMMNGIAVPQTFSSTDSSYDTSYIDQHFNKAYMDGDYSFVSTTSLRLITI</sequence>
<evidence type="ECO:0000313" key="1">
    <source>
        <dbReference type="EMBL" id="VDK57280.1"/>
    </source>
</evidence>
<name>A0A3P6RR82_9BILA</name>